<dbReference type="PANTHER" id="PTHR43317">
    <property type="entry name" value="THERMOSPERMINE SYNTHASE ACAULIS5"/>
    <property type="match status" value="1"/>
</dbReference>
<keyword evidence="3" id="KW-1185">Reference proteome</keyword>
<dbReference type="GO" id="GO:0006596">
    <property type="term" value="P:polyamine biosynthetic process"/>
    <property type="evidence" value="ECO:0007669"/>
    <property type="project" value="UniProtKB-KW"/>
</dbReference>
<accession>A0A842HN87</accession>
<reference evidence="2 3" key="1">
    <citation type="submission" date="2020-08" db="EMBL/GenBank/DDBJ databases">
        <title>Paraeoetvoesia sp. YC-7-48 draft genome sequence.</title>
        <authorList>
            <person name="Yao L."/>
        </authorList>
    </citation>
    <scope>NUCLEOTIDE SEQUENCE [LARGE SCALE GENOMIC DNA]</scope>
    <source>
        <strain evidence="3">YC-7-48</strain>
    </source>
</reference>
<dbReference type="EMBL" id="JACJUU010000003">
    <property type="protein sequence ID" value="MBC2769364.1"/>
    <property type="molecule type" value="Genomic_DNA"/>
</dbReference>
<dbReference type="Gene3D" id="3.40.50.150">
    <property type="entry name" value="Vaccinia Virus protein VP39"/>
    <property type="match status" value="1"/>
</dbReference>
<evidence type="ECO:0000313" key="3">
    <source>
        <dbReference type="Proteomes" id="UP000545386"/>
    </source>
</evidence>
<organism evidence="2 3">
    <name type="scientific">Pusillimonas minor</name>
    <dbReference type="NCBI Taxonomy" id="2697024"/>
    <lineage>
        <taxon>Bacteria</taxon>
        <taxon>Pseudomonadati</taxon>
        <taxon>Pseudomonadota</taxon>
        <taxon>Betaproteobacteria</taxon>
        <taxon>Burkholderiales</taxon>
        <taxon>Alcaligenaceae</taxon>
        <taxon>Pusillimonas</taxon>
    </lineage>
</organism>
<dbReference type="InterPro" id="IPR029063">
    <property type="entry name" value="SAM-dependent_MTases_sf"/>
</dbReference>
<dbReference type="RefSeq" id="WP_185779104.1">
    <property type="nucleotide sequence ID" value="NZ_JACJUU010000003.1"/>
</dbReference>
<dbReference type="PANTHER" id="PTHR43317:SF1">
    <property type="entry name" value="THERMOSPERMINE SYNTHASE ACAULIS5"/>
    <property type="match status" value="1"/>
</dbReference>
<protein>
    <submittedName>
        <fullName evidence="2">Spermidine synthase</fullName>
    </submittedName>
</protein>
<keyword evidence="1" id="KW-0620">Polyamine biosynthesis</keyword>
<dbReference type="Proteomes" id="UP000545386">
    <property type="component" value="Unassembled WGS sequence"/>
</dbReference>
<proteinExistence type="predicted"/>
<evidence type="ECO:0000313" key="2">
    <source>
        <dbReference type="EMBL" id="MBC2769364.1"/>
    </source>
</evidence>
<comment type="caution">
    <text evidence="2">The sequence shown here is derived from an EMBL/GenBank/DDBJ whole genome shotgun (WGS) entry which is preliminary data.</text>
</comment>
<evidence type="ECO:0000256" key="1">
    <source>
        <dbReference type="ARBA" id="ARBA00023115"/>
    </source>
</evidence>
<name>A0A842HN87_9BURK</name>
<sequence length="256" mass="28360">MTKLAPGPADEPTLSEFDGVRYLHFGSEWVQGAMRVKRPAELVLAYTQQMMGWLLFLEPTRSDTLGFMGLGAGSLLRFAHKTTASRLVTAEWNPAVTAICRAYFRLPESKRSVVDHEDAALWVARPENVGRFRALMVDLYDAEAQGPVRDSLSFYQDCYHALDDIGVMTVNLFGDHASFPKNIKRIGQAFGGRVIELPEIDAGNRVVIALKGPLLDVSVATLLDRAHAVERHYGLPAVQWARSLLSQTRSTGRASF</sequence>
<dbReference type="AlphaFoldDB" id="A0A842HN87"/>
<gene>
    <name evidence="2" type="ORF">GTU67_05470</name>
</gene>
<dbReference type="SUPFAM" id="SSF53335">
    <property type="entry name" value="S-adenosyl-L-methionine-dependent methyltransferases"/>
    <property type="match status" value="1"/>
</dbReference>